<dbReference type="PROSITE" id="PS50005">
    <property type="entry name" value="TPR"/>
    <property type="match status" value="1"/>
</dbReference>
<dbReference type="PANTHER" id="PTHR45586">
    <property type="entry name" value="TPR REPEAT-CONTAINING PROTEIN PA4667"/>
    <property type="match status" value="1"/>
</dbReference>
<dbReference type="SUPFAM" id="SSF48452">
    <property type="entry name" value="TPR-like"/>
    <property type="match status" value="2"/>
</dbReference>
<gene>
    <name evidence="3" type="ORF">SCFA_50014</name>
</gene>
<dbReference type="SMART" id="SM00028">
    <property type="entry name" value="TPR"/>
    <property type="match status" value="6"/>
</dbReference>
<evidence type="ECO:0000313" key="3">
    <source>
        <dbReference type="EMBL" id="VFU16027.1"/>
    </source>
</evidence>
<dbReference type="Gene3D" id="1.25.40.10">
    <property type="entry name" value="Tetratricopeptide repeat domain"/>
    <property type="match status" value="3"/>
</dbReference>
<organism evidence="3">
    <name type="scientific">anaerobic digester metagenome</name>
    <dbReference type="NCBI Taxonomy" id="1263854"/>
    <lineage>
        <taxon>unclassified sequences</taxon>
        <taxon>metagenomes</taxon>
        <taxon>ecological metagenomes</taxon>
    </lineage>
</organism>
<dbReference type="EMBL" id="CAADRM010000114">
    <property type="protein sequence ID" value="VFU16027.1"/>
    <property type="molecule type" value="Genomic_DNA"/>
</dbReference>
<keyword evidence="2" id="KW-0802">TPR repeat</keyword>
<dbReference type="InterPro" id="IPR019734">
    <property type="entry name" value="TPR_rpt"/>
</dbReference>
<evidence type="ECO:0000256" key="2">
    <source>
        <dbReference type="ARBA" id="ARBA00022803"/>
    </source>
</evidence>
<dbReference type="Pfam" id="PF13432">
    <property type="entry name" value="TPR_16"/>
    <property type="match status" value="1"/>
</dbReference>
<protein>
    <submittedName>
        <fullName evidence="3">Tetratricopeptide repeat protein</fullName>
    </submittedName>
</protein>
<evidence type="ECO:0000256" key="1">
    <source>
        <dbReference type="ARBA" id="ARBA00022737"/>
    </source>
</evidence>
<proteinExistence type="predicted"/>
<dbReference type="InterPro" id="IPR051012">
    <property type="entry name" value="CellSynth/LPSAsmb/PSIAsmb"/>
</dbReference>
<dbReference type="AlphaFoldDB" id="A0A485M2C3"/>
<sequence>MKVVFHKGVKKFIFTEITMKGLSALAWFMLLMGLASAPAAGQGMVHIGGGPDRARVVFDLQRLSLPALEQKDRTLIVNFPDTVGGPVSLNDVFVVKKFVFDGKKAVISIAEPFTYTTSTSDEPAQFILDIEIRKEASASCPIELIKTNPHDKGISIDITTHAGNWPEVRCAKNKRVFLIFDGEADCSGIEQKFLRIPYVTFDGAMRMLDSTALSFSISDENAAMEVKTEEIHNRIVLDIVTSSSMSRAKVYSLAEKAFDQGDIAETIHTLEPFQNELDAQESILLARAYWKMSYPYHMDAQSMEALKLMNQGIQAMAPGLKREAAIIEYTRMLLRASLHAEAITHVRFLKESLSPEIAVEAYLQEIDIMNRKEEFQDAFVQNRRMLNDLGENAVPPRLKPYYLSVLGDTYLGLSAYPRALKLYRELHSLEPDFFRHDPGLYARMAAAAYRLNNFADAKRYILAAINLSPREHMADHLLFLGECLYRLGENEKARGVFSEVENIAPSSTSGIIARLKTARIIMDKDLADDGELSDKGYYEVIDIYENLKSSPEYDEGPLGGIIKIRIAQVFALRKDWENALNAYLRAWTDTKENDPIHTYAQAEAEKCILARLQDLSRQGGYDMITELYAEYQDSFMQDMKDPEALFLLGRAFHEMKDTDPARRLFLACIEHPSPRRQEATAFLFSIDYERGDYANALSWNTRYLESFPGGKESKLMEEHRGPLLYYMNRYAQAVPYLELASGKNDESALTALSMLADAHGKLGNVSKRTEVLERIIALAGTRNSPVIEKALYARATQLKEAAETGQAQQLFERLLDLYPQTGFRDWTLFHLAEIYHAEGKTREAAQNLNTVIQRSTDPVLHELASSYLGELELGEDLSEFRRLKNTFGGK</sequence>
<name>A0A485M2C3_9ZZZZ</name>
<keyword evidence="1" id="KW-0677">Repeat</keyword>
<dbReference type="InterPro" id="IPR011990">
    <property type="entry name" value="TPR-like_helical_dom_sf"/>
</dbReference>
<reference evidence="3" key="1">
    <citation type="submission" date="2019-03" db="EMBL/GenBank/DDBJ databases">
        <authorList>
            <person name="Hao L."/>
        </authorList>
    </citation>
    <scope>NUCLEOTIDE SEQUENCE</scope>
</reference>
<accession>A0A485M2C3</accession>
<dbReference type="PANTHER" id="PTHR45586:SF1">
    <property type="entry name" value="LIPOPOLYSACCHARIDE ASSEMBLY PROTEIN B"/>
    <property type="match status" value="1"/>
</dbReference>
<dbReference type="Pfam" id="PF13174">
    <property type="entry name" value="TPR_6"/>
    <property type="match status" value="2"/>
</dbReference>